<dbReference type="Gene3D" id="2.40.110.10">
    <property type="entry name" value="Butyryl-CoA Dehydrogenase, subunit A, domain 2"/>
    <property type="match status" value="1"/>
</dbReference>
<feature type="non-terminal residue" evidence="3">
    <location>
        <position position="261"/>
    </location>
</feature>
<feature type="domain" description="Acyl-CoA oxidase/dehydrogenase middle" evidence="1">
    <location>
        <begin position="164"/>
        <end position="261"/>
    </location>
</feature>
<evidence type="ECO:0000313" key="3">
    <source>
        <dbReference type="EMBL" id="SVA67188.1"/>
    </source>
</evidence>
<dbReference type="AlphaFoldDB" id="A0A381XR34"/>
<dbReference type="Pfam" id="PF02771">
    <property type="entry name" value="Acyl-CoA_dh_N"/>
    <property type="match status" value="1"/>
</dbReference>
<dbReference type="Gene3D" id="1.10.540.10">
    <property type="entry name" value="Acyl-CoA dehydrogenase/oxidase, N-terminal domain"/>
    <property type="match status" value="1"/>
</dbReference>
<dbReference type="InterPro" id="IPR009100">
    <property type="entry name" value="AcylCoA_DH/oxidase_NM_dom_sf"/>
</dbReference>
<dbReference type="InterPro" id="IPR046373">
    <property type="entry name" value="Acyl-CoA_Oxase/DH_mid-dom_sf"/>
</dbReference>
<evidence type="ECO:0000259" key="1">
    <source>
        <dbReference type="Pfam" id="PF02770"/>
    </source>
</evidence>
<organism evidence="3">
    <name type="scientific">marine metagenome</name>
    <dbReference type="NCBI Taxonomy" id="408172"/>
    <lineage>
        <taxon>unclassified sequences</taxon>
        <taxon>metagenomes</taxon>
        <taxon>ecological metagenomes</taxon>
    </lineage>
</organism>
<name>A0A381XR34_9ZZZZ</name>
<dbReference type="InterPro" id="IPR006091">
    <property type="entry name" value="Acyl-CoA_Oxase/DH_mid-dom"/>
</dbReference>
<reference evidence="3" key="1">
    <citation type="submission" date="2018-05" db="EMBL/GenBank/DDBJ databases">
        <authorList>
            <person name="Lanie J.A."/>
            <person name="Ng W.-L."/>
            <person name="Kazmierczak K.M."/>
            <person name="Andrzejewski T.M."/>
            <person name="Davidsen T.M."/>
            <person name="Wayne K.J."/>
            <person name="Tettelin H."/>
            <person name="Glass J.I."/>
            <person name="Rusch D."/>
            <person name="Podicherti R."/>
            <person name="Tsui H.-C.T."/>
            <person name="Winkler M.E."/>
        </authorList>
    </citation>
    <scope>NUCLEOTIDE SEQUENCE</scope>
</reference>
<proteinExistence type="predicted"/>
<evidence type="ECO:0000259" key="2">
    <source>
        <dbReference type="Pfam" id="PF02771"/>
    </source>
</evidence>
<dbReference type="SUPFAM" id="SSF56645">
    <property type="entry name" value="Acyl-CoA dehydrogenase NM domain-like"/>
    <property type="match status" value="1"/>
</dbReference>
<dbReference type="InterPro" id="IPR052166">
    <property type="entry name" value="Diverse_Acyl-CoA_DH"/>
</dbReference>
<evidence type="ECO:0008006" key="4">
    <source>
        <dbReference type="Google" id="ProtNLM"/>
    </source>
</evidence>
<dbReference type="GO" id="GO:0016627">
    <property type="term" value="F:oxidoreductase activity, acting on the CH-CH group of donors"/>
    <property type="evidence" value="ECO:0007669"/>
    <property type="project" value="InterPro"/>
</dbReference>
<gene>
    <name evidence="3" type="ORF">METZ01_LOCUS120042</name>
</gene>
<dbReference type="EMBL" id="UINC01016066">
    <property type="protein sequence ID" value="SVA67188.1"/>
    <property type="molecule type" value="Genomic_DNA"/>
</dbReference>
<dbReference type="Pfam" id="PF02770">
    <property type="entry name" value="Acyl-CoA_dh_M"/>
    <property type="match status" value="1"/>
</dbReference>
<feature type="domain" description="Acyl-CoA dehydrogenase/oxidase N-terminal" evidence="2">
    <location>
        <begin position="43"/>
        <end position="159"/>
    </location>
</feature>
<dbReference type="GO" id="GO:0050660">
    <property type="term" value="F:flavin adenine dinucleotide binding"/>
    <property type="evidence" value="ECO:0007669"/>
    <property type="project" value="InterPro"/>
</dbReference>
<dbReference type="InterPro" id="IPR037069">
    <property type="entry name" value="AcylCoA_DH/ox_N_sf"/>
</dbReference>
<dbReference type="InterPro" id="IPR013786">
    <property type="entry name" value="AcylCoA_DH/ox_N"/>
</dbReference>
<sequence length="261" mass="27801">MGLDMDYQTPLRDMRFLINDVLDFDGHFEAIESDASRDLVDTVLEQCARFAENELFPLRASGDKTGCSWNDGVVTTPAGFAEAYATYVQGGWPSIAGNPAFGGQGLPRSISLWVEEIMASANMAWTMYGSLSRAAINAIDSHGSDDLKATFLPSLISGEWTGTMCLTEPHCGSDVGLLNTRAEPHADGSYRISGTKIFISSGDHDLADNIVHLVLARLPDSPAGTKGISLFVVPKLLDGALNGVVCGAIEDKMGIHGNATC</sequence>
<dbReference type="PANTHER" id="PTHR42803:SF1">
    <property type="entry name" value="BROAD-SPECIFICITY LINEAR ACYL-COA DEHYDROGENASE FADE5"/>
    <property type="match status" value="1"/>
</dbReference>
<protein>
    <recommendedName>
        <fullName evidence="4">Acyl-CoA oxidase/dehydrogenase middle domain-containing protein</fullName>
    </recommendedName>
</protein>
<dbReference type="PANTHER" id="PTHR42803">
    <property type="entry name" value="ACYL-COA DEHYDROGENASE"/>
    <property type="match status" value="1"/>
</dbReference>
<accession>A0A381XR34</accession>